<evidence type="ECO:0000313" key="1">
    <source>
        <dbReference type="EMBL" id="CAB5220256.1"/>
    </source>
</evidence>
<organism evidence="1">
    <name type="scientific">uncultured Caudovirales phage</name>
    <dbReference type="NCBI Taxonomy" id="2100421"/>
    <lineage>
        <taxon>Viruses</taxon>
        <taxon>Duplodnaviria</taxon>
        <taxon>Heunggongvirae</taxon>
        <taxon>Uroviricota</taxon>
        <taxon>Caudoviricetes</taxon>
        <taxon>Peduoviridae</taxon>
        <taxon>Maltschvirus</taxon>
        <taxon>Maltschvirus maltsch</taxon>
    </lineage>
</organism>
<reference evidence="1" key="1">
    <citation type="submission" date="2020-05" db="EMBL/GenBank/DDBJ databases">
        <authorList>
            <person name="Chiriac C."/>
            <person name="Salcher M."/>
            <person name="Ghai R."/>
            <person name="Kavagutti S V."/>
        </authorList>
    </citation>
    <scope>NUCLEOTIDE SEQUENCE</scope>
</reference>
<accession>A0A6J7WQR8</accession>
<name>A0A6J7WQR8_9CAUD</name>
<gene>
    <name evidence="1" type="ORF">UFOVP236_11</name>
</gene>
<dbReference type="EMBL" id="LR798284">
    <property type="protein sequence ID" value="CAB5220256.1"/>
    <property type="molecule type" value="Genomic_DNA"/>
</dbReference>
<proteinExistence type="predicted"/>
<sequence length="116" mass="13925">MATRKKKDEAKPQYKLQSNMRFKRAAAEQEYKWACELYDSRKRFVEHVRIALQTRSPTRRKELYEGWRKLYGDDLTRWYAKYAESVYAGNDTRLLDALAKMIDQPPQPIPEYMIVD</sequence>
<protein>
    <submittedName>
        <fullName evidence="1">Uncharacterized protein</fullName>
    </submittedName>
</protein>